<dbReference type="GO" id="GO:0035251">
    <property type="term" value="F:UDP-glucosyltransferase activity"/>
    <property type="evidence" value="ECO:0007669"/>
    <property type="project" value="InterPro"/>
</dbReference>
<comment type="similarity">
    <text evidence="1 4">Belongs to the UDP-glycosyltransferase family.</text>
</comment>
<dbReference type="InterPro" id="IPR035595">
    <property type="entry name" value="UDP_glycos_trans_CS"/>
</dbReference>
<accession>W9S000</accession>
<dbReference type="KEGG" id="mnt:21404859"/>
<evidence type="ECO:0000256" key="5">
    <source>
        <dbReference type="RuleBase" id="RU362057"/>
    </source>
</evidence>
<keyword evidence="3 4" id="KW-0808">Transferase</keyword>
<dbReference type="EC" id="2.4.1.-" evidence="5"/>
<dbReference type="Pfam" id="PF00201">
    <property type="entry name" value="UDPGT"/>
    <property type="match status" value="1"/>
</dbReference>
<dbReference type="PROSITE" id="PS00375">
    <property type="entry name" value="UDPGT"/>
    <property type="match status" value="1"/>
</dbReference>
<dbReference type="FunFam" id="3.40.50.2000:FF:000080">
    <property type="entry name" value="Glycosyltransferase"/>
    <property type="match status" value="1"/>
</dbReference>
<evidence type="ECO:0000256" key="1">
    <source>
        <dbReference type="ARBA" id="ARBA00009995"/>
    </source>
</evidence>
<evidence type="ECO:0000256" key="2">
    <source>
        <dbReference type="ARBA" id="ARBA00022676"/>
    </source>
</evidence>
<dbReference type="CDD" id="cd03784">
    <property type="entry name" value="GT1_Gtf-like"/>
    <property type="match status" value="1"/>
</dbReference>
<dbReference type="Gene3D" id="3.40.50.2000">
    <property type="entry name" value="Glycogen Phosphorylase B"/>
    <property type="match status" value="2"/>
</dbReference>
<dbReference type="eggNOG" id="KOG1192">
    <property type="taxonomic scope" value="Eukaryota"/>
</dbReference>
<dbReference type="EMBL" id="KE345330">
    <property type="protein sequence ID" value="EXC01453.1"/>
    <property type="molecule type" value="Genomic_DNA"/>
</dbReference>
<dbReference type="STRING" id="981085.W9S000"/>
<dbReference type="FunFam" id="3.40.50.2000:FF:000056">
    <property type="entry name" value="Glycosyltransferase"/>
    <property type="match status" value="1"/>
</dbReference>
<protein>
    <recommendedName>
        <fullName evidence="5">Glycosyltransferase</fullName>
        <ecNumber evidence="5">2.4.1.-</ecNumber>
    </recommendedName>
</protein>
<dbReference type="PANTHER" id="PTHR48048">
    <property type="entry name" value="GLYCOSYLTRANSFERASE"/>
    <property type="match status" value="1"/>
</dbReference>
<keyword evidence="2 4" id="KW-0328">Glycosyltransferase</keyword>
<organism evidence="6 7">
    <name type="scientific">Morus notabilis</name>
    <dbReference type="NCBI Taxonomy" id="981085"/>
    <lineage>
        <taxon>Eukaryota</taxon>
        <taxon>Viridiplantae</taxon>
        <taxon>Streptophyta</taxon>
        <taxon>Embryophyta</taxon>
        <taxon>Tracheophyta</taxon>
        <taxon>Spermatophyta</taxon>
        <taxon>Magnoliopsida</taxon>
        <taxon>eudicotyledons</taxon>
        <taxon>Gunneridae</taxon>
        <taxon>Pentapetalae</taxon>
        <taxon>rosids</taxon>
        <taxon>fabids</taxon>
        <taxon>Rosales</taxon>
        <taxon>Moraceae</taxon>
        <taxon>Moreae</taxon>
        <taxon>Morus</taxon>
    </lineage>
</organism>
<evidence type="ECO:0000313" key="6">
    <source>
        <dbReference type="EMBL" id="EXC01453.1"/>
    </source>
</evidence>
<reference evidence="7" key="1">
    <citation type="submission" date="2013-01" db="EMBL/GenBank/DDBJ databases">
        <title>Draft Genome Sequence of a Mulberry Tree, Morus notabilis C.K. Schneid.</title>
        <authorList>
            <person name="He N."/>
            <person name="Zhao S."/>
        </authorList>
    </citation>
    <scope>NUCLEOTIDE SEQUENCE</scope>
</reference>
<evidence type="ECO:0000256" key="4">
    <source>
        <dbReference type="RuleBase" id="RU003718"/>
    </source>
</evidence>
<keyword evidence="7" id="KW-1185">Reference proteome</keyword>
<dbReference type="SUPFAM" id="SSF53756">
    <property type="entry name" value="UDP-Glycosyltransferase/glycogen phosphorylase"/>
    <property type="match status" value="1"/>
</dbReference>
<evidence type="ECO:0000256" key="3">
    <source>
        <dbReference type="ARBA" id="ARBA00022679"/>
    </source>
</evidence>
<gene>
    <name evidence="6" type="ORF">L484_022024</name>
</gene>
<dbReference type="AlphaFoldDB" id="W9S000"/>
<sequence length="468" mass="52693">MKKSELVFIPWPMVGHLVSTVEIAKRLIDQDDRISVTILCIKLWLTPFADEFTKSLVGSETRIKLIDIPEPPSSELLIKTRKDYFYLYAESLVPQVRNTLKHIIMSSQSNSIQVSGLVLDFFCMPMLDVANELGLNSYIFFTCNLGFLSFFLHLPTCHDLIGSEFKDSDPDLILPGFANPVPVRLIPAHLFTKDGYSLMLKLAQRFRETKGILVNSFVELESHDIVESLISDGKTPPLYMIGPVVDLEGLPHPSADQAQQENIMEWLDEQPDSSVLFLCFGSVGCFFGASQLIEIALGLERSGYRFLWCATSQKPFRNVQEEITFPEGFLERTKGRGIVCEWAPQVEVLAHKAVGGFVSHCGWNSILESLWCGVPIATWPIYAEQQLNAFRMVREFGLAVELRLDYKYDRDVVMAEEIEMAVKRLMEGESEVRKKGKEMSKMARNAVAKGGSSFNALGQLIADVVRSM</sequence>
<evidence type="ECO:0000313" key="7">
    <source>
        <dbReference type="Proteomes" id="UP000030645"/>
    </source>
</evidence>
<proteinExistence type="inferred from homology"/>
<dbReference type="InterPro" id="IPR050481">
    <property type="entry name" value="UDP-glycosyltransf_plant"/>
</dbReference>
<dbReference type="PANTHER" id="PTHR48048:SF45">
    <property type="entry name" value="GLYCOSYLTRANSFERASE"/>
    <property type="match status" value="1"/>
</dbReference>
<name>W9S000_9ROSA</name>
<dbReference type="OrthoDB" id="5835829at2759"/>
<dbReference type="Proteomes" id="UP000030645">
    <property type="component" value="Unassembled WGS sequence"/>
</dbReference>
<dbReference type="InterPro" id="IPR002213">
    <property type="entry name" value="UDP_glucos_trans"/>
</dbReference>